<evidence type="ECO:0000313" key="2">
    <source>
        <dbReference type="Proteomes" id="UP000271624"/>
    </source>
</evidence>
<dbReference type="EMBL" id="RSCL01000012">
    <property type="protein sequence ID" value="RUT03934.1"/>
    <property type="molecule type" value="Genomic_DNA"/>
</dbReference>
<name>A0A433VCW8_9CYAN</name>
<accession>A0A433VCW8</accession>
<dbReference type="Proteomes" id="UP000271624">
    <property type="component" value="Unassembled WGS sequence"/>
</dbReference>
<sequence length="236" mass="27187">MTRDKRLTLEQSQLISRARTMGVATAIPIFLEDSELARLTAIILNDVEQQALISNTIQVPLNAKYYDLPLEWFTQEVQGIDFIPLYLDCLQNVEDFDTYFKCLCEIHKRRRKYERILRAQPLPTMAQISPRALLEFGIIASEALASWMTWRKWFYDIDNRAAQETGYLFEPILASVLGGIPYGARNSPVRRRNNNNKGRQVDCIVDKTAYEFKLRVTIAASGQGRFTEELDFALVL</sequence>
<keyword evidence="2" id="KW-1185">Reference proteome</keyword>
<reference evidence="1" key="1">
    <citation type="submission" date="2018-12" db="EMBL/GenBank/DDBJ databases">
        <authorList>
            <person name="Will S."/>
            <person name="Neumann-Schaal M."/>
            <person name="Henke P."/>
        </authorList>
    </citation>
    <scope>NUCLEOTIDE SEQUENCE</scope>
    <source>
        <strain evidence="1">PCC 7102</strain>
    </source>
</reference>
<gene>
    <name evidence="1" type="ORF">DSM106972_048480</name>
</gene>
<reference evidence="1" key="2">
    <citation type="journal article" date="2019" name="Genome Biol. Evol.">
        <title>Day and night: Metabolic profiles and evolutionary relationships of six axenic non-marine cyanobacteria.</title>
        <authorList>
            <person name="Will S.E."/>
            <person name="Henke P."/>
            <person name="Boedeker C."/>
            <person name="Huang S."/>
            <person name="Brinkmann H."/>
            <person name="Rohde M."/>
            <person name="Jarek M."/>
            <person name="Friedl T."/>
            <person name="Seufert S."/>
            <person name="Schumacher M."/>
            <person name="Overmann J."/>
            <person name="Neumann-Schaal M."/>
            <person name="Petersen J."/>
        </authorList>
    </citation>
    <scope>NUCLEOTIDE SEQUENCE [LARGE SCALE GENOMIC DNA]</scope>
    <source>
        <strain evidence="1">PCC 7102</strain>
    </source>
</reference>
<organism evidence="1 2">
    <name type="scientific">Dulcicalothrix desertica PCC 7102</name>
    <dbReference type="NCBI Taxonomy" id="232991"/>
    <lineage>
        <taxon>Bacteria</taxon>
        <taxon>Bacillati</taxon>
        <taxon>Cyanobacteriota</taxon>
        <taxon>Cyanophyceae</taxon>
        <taxon>Nostocales</taxon>
        <taxon>Calotrichaceae</taxon>
        <taxon>Dulcicalothrix</taxon>
    </lineage>
</organism>
<dbReference type="OrthoDB" id="7059266at2"/>
<evidence type="ECO:0000313" key="1">
    <source>
        <dbReference type="EMBL" id="RUT03934.1"/>
    </source>
</evidence>
<proteinExistence type="predicted"/>
<dbReference type="RefSeq" id="WP_127083204.1">
    <property type="nucleotide sequence ID" value="NZ_RSCL01000012.1"/>
</dbReference>
<dbReference type="AlphaFoldDB" id="A0A433VCW8"/>
<comment type="caution">
    <text evidence="1">The sequence shown here is derived from an EMBL/GenBank/DDBJ whole genome shotgun (WGS) entry which is preliminary data.</text>
</comment>
<protein>
    <submittedName>
        <fullName evidence="1">Uncharacterized protein</fullName>
    </submittedName>
</protein>